<evidence type="ECO:0000313" key="1">
    <source>
        <dbReference type="EMBL" id="ERG91310.1"/>
    </source>
</evidence>
<protein>
    <submittedName>
        <fullName evidence="1">Uncharacterized protein</fullName>
    </submittedName>
</protein>
<evidence type="ECO:0000313" key="2">
    <source>
        <dbReference type="Proteomes" id="UP000030649"/>
    </source>
</evidence>
<name>U1N426_9EURY</name>
<organism evidence="1 2">
    <name type="scientific">Haloquadratum walsbyi J07HQW1</name>
    <dbReference type="NCBI Taxonomy" id="1238424"/>
    <lineage>
        <taxon>Archaea</taxon>
        <taxon>Methanobacteriati</taxon>
        <taxon>Methanobacteriota</taxon>
        <taxon>Stenosarchaea group</taxon>
        <taxon>Halobacteria</taxon>
        <taxon>Halobacteriales</taxon>
        <taxon>Haloferacaceae</taxon>
        <taxon>Haloquadratum</taxon>
    </lineage>
</organism>
<gene>
    <name evidence="1" type="ORF">J07HQW1_01344</name>
</gene>
<dbReference type="HOGENOM" id="CLU_1485866_0_0_2"/>
<sequence>MNPLIEYQQPPGAYAFHTTKQENVDAIRQDGIKHAIDTSSTTSSVEGALRKLGYDSPFPFDQTAVTYCGVDAEFTGEMLPSHPDSELNSHTVAIVVDVQEIIAPMYLADMTLASDLIDYLYGGAGIMLHADTPEEAIERYRESITPVETPDDIVSHADTLTHAELVVDGNIPPSAIVDVVQ</sequence>
<accession>U1N426</accession>
<dbReference type="Proteomes" id="UP000030649">
    <property type="component" value="Unassembled WGS sequence"/>
</dbReference>
<proteinExistence type="predicted"/>
<dbReference type="AlphaFoldDB" id="U1N426"/>
<reference evidence="1 2" key="1">
    <citation type="journal article" date="2013" name="PLoS ONE">
        <title>Assembly-driven community genomics of a hypersaline microbial ecosystem.</title>
        <authorList>
            <person name="Podell S."/>
            <person name="Ugalde J.A."/>
            <person name="Narasingarao P."/>
            <person name="Banfield J.F."/>
            <person name="Heidelberg K.B."/>
            <person name="Allen E.E."/>
        </authorList>
    </citation>
    <scope>NUCLEOTIDE SEQUENCE [LARGE SCALE GENOMIC DNA]</scope>
    <source>
        <strain evidence="2">J07HQW1</strain>
    </source>
</reference>
<dbReference type="EMBL" id="KE356560">
    <property type="protein sequence ID" value="ERG91310.1"/>
    <property type="molecule type" value="Genomic_DNA"/>
</dbReference>